<feature type="compositionally biased region" description="Polar residues" evidence="1">
    <location>
        <begin position="930"/>
        <end position="940"/>
    </location>
</feature>
<dbReference type="InterPro" id="IPR001304">
    <property type="entry name" value="C-type_lectin-like"/>
</dbReference>
<name>F0VPV9_NEOCL</name>
<dbReference type="VEuPathDB" id="ToxoDB:NCLIV_061810"/>
<feature type="compositionally biased region" description="Polar residues" evidence="1">
    <location>
        <begin position="51"/>
        <end position="64"/>
    </location>
</feature>
<proteinExistence type="predicted"/>
<keyword evidence="6" id="KW-1185">Reference proteome</keyword>
<dbReference type="PANTHER" id="PTHR45710">
    <property type="entry name" value="C-TYPE LECTIN DOMAIN-CONTAINING PROTEIN 180"/>
    <property type="match status" value="1"/>
</dbReference>
<feature type="region of interest" description="Disordered" evidence="1">
    <location>
        <begin position="823"/>
        <end position="870"/>
    </location>
</feature>
<feature type="compositionally biased region" description="Polar residues" evidence="1">
    <location>
        <begin position="612"/>
        <end position="624"/>
    </location>
</feature>
<dbReference type="InParanoid" id="F0VPV9"/>
<feature type="chain" id="PRO_5007655384" description="C-type lectin domain-containing protein" evidence="2">
    <location>
        <begin position="26"/>
        <end position="1016"/>
    </location>
</feature>
<feature type="region of interest" description="Disordered" evidence="1">
    <location>
        <begin position="586"/>
        <end position="625"/>
    </location>
</feature>
<dbReference type="PROSITE" id="PS50041">
    <property type="entry name" value="C_TYPE_LECTIN_2"/>
    <property type="match status" value="1"/>
</dbReference>
<dbReference type="InterPro" id="IPR016186">
    <property type="entry name" value="C-type_lectin-like/link_sf"/>
</dbReference>
<dbReference type="Gene3D" id="3.10.100.10">
    <property type="entry name" value="Mannose-Binding Protein A, subunit A"/>
    <property type="match status" value="1"/>
</dbReference>
<dbReference type="PANTHER" id="PTHR45710:SF26">
    <property type="entry name" value="RH26557P"/>
    <property type="match status" value="1"/>
</dbReference>
<evidence type="ECO:0000256" key="2">
    <source>
        <dbReference type="SAM" id="SignalP"/>
    </source>
</evidence>
<feature type="compositionally biased region" description="Basic and acidic residues" evidence="1">
    <location>
        <begin position="515"/>
        <end position="524"/>
    </location>
</feature>
<feature type="domain" description="C-type lectin" evidence="3">
    <location>
        <begin position="190"/>
        <end position="298"/>
    </location>
</feature>
<reference evidence="4" key="2">
    <citation type="submission" date="2011-03" db="EMBL/GenBank/DDBJ databases">
        <title>Comparative genomics and transcriptomics of Neospora caninum and Toxoplasma gondii.</title>
        <authorList>
            <person name="Reid A.J."/>
            <person name="Sohal A."/>
            <person name="Harris D."/>
            <person name="Quail M."/>
            <person name="Sanders M."/>
            <person name="Berriman M."/>
            <person name="Wastling J.M."/>
            <person name="Pain A."/>
        </authorList>
    </citation>
    <scope>NUCLEOTIDE SEQUENCE</scope>
    <source>
        <strain evidence="4">Liverpool</strain>
    </source>
</reference>
<feature type="region of interest" description="Disordered" evidence="1">
    <location>
        <begin position="51"/>
        <end position="80"/>
    </location>
</feature>
<dbReference type="OrthoDB" id="331386at2759"/>
<dbReference type="SMART" id="SM00034">
    <property type="entry name" value="CLECT"/>
    <property type="match status" value="1"/>
</dbReference>
<feature type="signal peptide" evidence="2">
    <location>
        <begin position="1"/>
        <end position="25"/>
    </location>
</feature>
<feature type="region of interest" description="Disordered" evidence="1">
    <location>
        <begin position="919"/>
        <end position="940"/>
    </location>
</feature>
<feature type="compositionally biased region" description="Basic and acidic residues" evidence="1">
    <location>
        <begin position="597"/>
        <end position="607"/>
    </location>
</feature>
<evidence type="ECO:0000256" key="1">
    <source>
        <dbReference type="SAM" id="MobiDB-lite"/>
    </source>
</evidence>
<dbReference type="GeneID" id="13441187"/>
<sequence>MTILHAGSLLLLVLQLGCVLRCGRAASFESRTRECGSIRCLPKIFQQSQPSATTAGSKTLSSPERSLGMNATRKGWHKDRELQPLTTKQRHNPSFKLNTSLEEVAGDGPGGGDQEFVPIVDDKYANAARLVNEYVSRDQPFEDTHRSCPQTNWMRVQGTSGRCFKSFDFMEFRHRPPDIDDGSTVKQVGTWEEAERICMSFGAHLAALYTTAEMKFAHMVLDRRPDACWIGLRRLEQHRTRRHSDPSNGWKWVSGAPPHNSTARYRRSEHPIFPSPYVTGKVSVVWGGIYTTLNCPEKHILNNCFLVIPPVVICFSSAQITSEFGILDDTDPIEWHRDWALVWDSISYGKPLCGVFTRKGVAARRCYSFPGPTSALVDNRGKKGHRASSEKLPAPELSCFLCATSVGMKLPQNSFAYAAEKGLFEWEDTPDGGFVVAANSSDTAREDRYNDSGEARAKDERRHTKEGKKSTWGLSKQHERNSVKGLKSQAETASSNASRQTEENDTNHALGQKEPLVDRPDSQAKHQGRPENMSQRMRGFQETGATGYSTTAGIGAEYGDAEKAQSDLETGNTAKILALPIDTENNDIADGALPSDPDLRAGGRAPDETESDIAQSVATSPSSIRDNESYGAFLREFMRLHTQAKETIDRRRESVAATETPPDDDGATEDPAVVPNSSTSVTETERVGGDGDPEGGLTSAQKAPADVETEAKDSEMPVTIITAERTQATPSSRESPLGLHTDREVAVLSQTESATENVALMPTTPTSTPNPKGHTKAVAAKSNVKILHCVSWCTGTAIFIVGAALILIYLRCWVVPKESAASEEGSATTAPTALSSHSPVALSACPDESPVTGPLPSRTGSCRLPSGGSSVPTAKNLTCQRPPYADVCSPASDASAPCSQTRVVSPASLSRMASCEDSVGEAEAYETETDMTASDSSQSMVSERVGSDTFVLAIVRGIRVAAGVSQVSSSRNASVRGPTSAVSSEWPRLSSDTSHTSHRPSPAERLERLRARIDAL</sequence>
<dbReference type="eggNOG" id="ENOG502QZ5Y">
    <property type="taxonomic scope" value="Eukaryota"/>
</dbReference>
<dbReference type="Proteomes" id="UP000007494">
    <property type="component" value="Chromosome XII"/>
</dbReference>
<organism evidence="4 6">
    <name type="scientific">Neospora caninum (strain Liverpool)</name>
    <dbReference type="NCBI Taxonomy" id="572307"/>
    <lineage>
        <taxon>Eukaryota</taxon>
        <taxon>Sar</taxon>
        <taxon>Alveolata</taxon>
        <taxon>Apicomplexa</taxon>
        <taxon>Conoidasida</taxon>
        <taxon>Coccidia</taxon>
        <taxon>Eucoccidiorida</taxon>
        <taxon>Eimeriorina</taxon>
        <taxon>Sarcocystidae</taxon>
        <taxon>Neospora</taxon>
    </lineage>
</organism>
<evidence type="ECO:0000313" key="5">
    <source>
        <dbReference type="EMBL" id="CEL70499.1"/>
    </source>
</evidence>
<feature type="compositionally biased region" description="Basic and acidic residues" evidence="1">
    <location>
        <begin position="443"/>
        <end position="469"/>
    </location>
</feature>
<feature type="region of interest" description="Disordered" evidence="1">
    <location>
        <begin position="966"/>
        <end position="1006"/>
    </location>
</feature>
<evidence type="ECO:0000313" key="4">
    <source>
        <dbReference type="EMBL" id="CBZ55756.1"/>
    </source>
</evidence>
<dbReference type="RefSeq" id="XP_003885782.1">
    <property type="nucleotide sequence ID" value="XM_003885733.1"/>
</dbReference>
<evidence type="ECO:0000259" key="3">
    <source>
        <dbReference type="PROSITE" id="PS50041"/>
    </source>
</evidence>
<dbReference type="Pfam" id="PF00059">
    <property type="entry name" value="Lectin_C"/>
    <property type="match status" value="1"/>
</dbReference>
<dbReference type="EMBL" id="FR823393">
    <property type="protein sequence ID" value="CBZ55756.1"/>
    <property type="molecule type" value="Genomic_DNA"/>
</dbReference>
<keyword evidence="2" id="KW-0732">Signal</keyword>
<gene>
    <name evidence="5" type="ORF">BN1204_061810</name>
    <name evidence="4" type="ORF">NCLIV_061810</name>
</gene>
<feature type="compositionally biased region" description="Low complexity" evidence="1">
    <location>
        <begin position="823"/>
        <end position="833"/>
    </location>
</feature>
<feature type="compositionally biased region" description="Acidic residues" evidence="1">
    <location>
        <begin position="919"/>
        <end position="929"/>
    </location>
</feature>
<feature type="compositionally biased region" description="Polar residues" evidence="1">
    <location>
        <begin position="489"/>
        <end position="499"/>
    </location>
</feature>
<dbReference type="AlphaFoldDB" id="F0VPV9"/>
<protein>
    <recommendedName>
        <fullName evidence="3">C-type lectin domain-containing protein</fullName>
    </recommendedName>
</protein>
<dbReference type="InterPro" id="IPR050828">
    <property type="entry name" value="C-type_lectin/matrix_domain"/>
</dbReference>
<dbReference type="SUPFAM" id="SSF56436">
    <property type="entry name" value="C-type lectin-like"/>
    <property type="match status" value="1"/>
</dbReference>
<evidence type="ECO:0000313" key="6">
    <source>
        <dbReference type="Proteomes" id="UP000007494"/>
    </source>
</evidence>
<reference evidence="6" key="3">
    <citation type="journal article" date="2012" name="PLoS Pathog.">
        <title>Comparative genomics of the apicomplexan parasites Toxoplasma gondii and Neospora caninum: Coccidia differing in host range and transmission strategy.</title>
        <authorList>
            <person name="Reid A.J."/>
            <person name="Vermont S.J."/>
            <person name="Cotton J.A."/>
            <person name="Harris D."/>
            <person name="Hill-Cawthorne G.A."/>
            <person name="Konen-Waisman S."/>
            <person name="Latham S.M."/>
            <person name="Mourier T."/>
            <person name="Norton R."/>
            <person name="Quail M.A."/>
            <person name="Sanders M."/>
            <person name="Shanmugam D."/>
            <person name="Sohal A."/>
            <person name="Wasmuth J.D."/>
            <person name="Brunk B."/>
            <person name="Grigg M.E."/>
            <person name="Howard J.C."/>
            <person name="Parkinson J."/>
            <person name="Roos D.S."/>
            <person name="Trees A.J."/>
            <person name="Berriman M."/>
            <person name="Pain A."/>
            <person name="Wastling J.M."/>
        </authorList>
    </citation>
    <scope>NUCLEOTIDE SEQUENCE [LARGE SCALE GENOMIC DNA]</scope>
    <source>
        <strain evidence="6">Liverpool</strain>
    </source>
</reference>
<accession>F0VPV9</accession>
<dbReference type="InterPro" id="IPR016187">
    <property type="entry name" value="CTDL_fold"/>
</dbReference>
<dbReference type="EMBL" id="LN714487">
    <property type="protein sequence ID" value="CEL70499.1"/>
    <property type="molecule type" value="Genomic_DNA"/>
</dbReference>
<feature type="region of interest" description="Disordered" evidence="1">
    <location>
        <begin position="646"/>
        <end position="717"/>
    </location>
</feature>
<feature type="region of interest" description="Disordered" evidence="1">
    <location>
        <begin position="435"/>
        <end position="536"/>
    </location>
</feature>
<reference evidence="4" key="1">
    <citation type="submission" date="2011-02" db="EMBL/GenBank/DDBJ databases">
        <authorList>
            <person name="Aslett M."/>
        </authorList>
    </citation>
    <scope>NUCLEOTIDE SEQUENCE</scope>
    <source>
        <strain evidence="4">Liverpool</strain>
    </source>
</reference>
<reference evidence="5" key="4">
    <citation type="journal article" date="2015" name="PLoS ONE">
        <title>Comprehensive Evaluation of Toxoplasma gondii VEG and Neospora caninum LIV Genomes with Tachyzoite Stage Transcriptome and Proteome Defines Novel Transcript Features.</title>
        <authorList>
            <person name="Ramaprasad A."/>
            <person name="Mourier T."/>
            <person name="Naeem R."/>
            <person name="Malas T.B."/>
            <person name="Moussa E."/>
            <person name="Panigrahi A."/>
            <person name="Vermont S.J."/>
            <person name="Otto T.D."/>
            <person name="Wastling J."/>
            <person name="Pain A."/>
        </authorList>
    </citation>
    <scope>NUCLEOTIDE SEQUENCE</scope>
    <source>
        <strain evidence="5">Liverpool</strain>
    </source>
</reference>
<dbReference type="CDD" id="cd00037">
    <property type="entry name" value="CLECT"/>
    <property type="match status" value="1"/>
</dbReference>